<feature type="region of interest" description="Disordered" evidence="3">
    <location>
        <begin position="141"/>
        <end position="185"/>
    </location>
</feature>
<dbReference type="InterPro" id="IPR017897">
    <property type="entry name" value="Thrombospondin_3_rpt"/>
</dbReference>
<gene>
    <name evidence="5" type="ORF">COX83_02980</name>
</gene>
<keyword evidence="1 4" id="KW-0732">Signal</keyword>
<accession>A0A2M7V3D5</accession>
<protein>
    <submittedName>
        <fullName evidence="5">Uncharacterized protein</fullName>
    </submittedName>
</protein>
<evidence type="ECO:0000256" key="1">
    <source>
        <dbReference type="ARBA" id="ARBA00022729"/>
    </source>
</evidence>
<dbReference type="GO" id="GO:0005509">
    <property type="term" value="F:calcium ion binding"/>
    <property type="evidence" value="ECO:0007669"/>
    <property type="project" value="InterPro"/>
</dbReference>
<feature type="compositionally biased region" description="Acidic residues" evidence="3">
    <location>
        <begin position="144"/>
        <end position="160"/>
    </location>
</feature>
<dbReference type="Pfam" id="PF02412">
    <property type="entry name" value="TSP_3"/>
    <property type="match status" value="5"/>
</dbReference>
<dbReference type="Gene3D" id="4.10.1080.10">
    <property type="entry name" value="TSP type-3 repeat"/>
    <property type="match status" value="2"/>
</dbReference>
<dbReference type="GO" id="GO:0007155">
    <property type="term" value="P:cell adhesion"/>
    <property type="evidence" value="ECO:0007669"/>
    <property type="project" value="InterPro"/>
</dbReference>
<evidence type="ECO:0000313" key="6">
    <source>
        <dbReference type="Proteomes" id="UP000230078"/>
    </source>
</evidence>
<dbReference type="FunFam" id="4.10.1080.10:FF:000001">
    <property type="entry name" value="Thrombospondin 3"/>
    <property type="match status" value="1"/>
</dbReference>
<name>A0A2M7V3D5_9BACT</name>
<dbReference type="PROSITE" id="PS51234">
    <property type="entry name" value="TSP3"/>
    <property type="match status" value="2"/>
</dbReference>
<dbReference type="SUPFAM" id="SSF103647">
    <property type="entry name" value="TSP type-3 repeat"/>
    <property type="match status" value="3"/>
</dbReference>
<dbReference type="AlphaFoldDB" id="A0A2M7V3D5"/>
<dbReference type="InterPro" id="IPR003367">
    <property type="entry name" value="Thrombospondin_3-like_rpt"/>
</dbReference>
<keyword evidence="2" id="KW-0106">Calcium</keyword>
<feature type="signal peptide" evidence="4">
    <location>
        <begin position="1"/>
        <end position="19"/>
    </location>
</feature>
<sequence length="714" mass="72980">MKKTMRLALAAAFVLGACAVDNNVKNEPIDPASVTLPLITAQGNPIPTTEDPCPGDVFDWKVLVNMQVVTDANGTALTCVSVGAECNDPANPTKWKNGVAKPLTTHKNGLKGYPVAVCWNYGTGAGKVCAFPRDTDHMAGPDVCDPDNDGDGWKDDEDNCPDVPNPNQTDTDGDGIGDACDPDLDGDGVNNGSDNCLYVPNPAQTDTDHSCPAPPYTTDPQCGDACVNDADGDGVLDNVDNCPLVANANQLNTDSDGLGDACDPDDDNDGDLDATDCAPLNPAIHHGAAEVCDGIDNNCSGTIDEGFANKDFDTMADCVDPDDDNDGILDGADNCPLVANPNQLDTDADHIGDACDQDQDNDGVQNNADNCPLFANADQADYDADHIGDVCDLNCDGDTTQDPNTGAVVEANEVTADQLPNTWCTDGANDADLDGFSPLEGDCNDGAPQVNPGAEEVCDGIDNDCDGVTDEGSDALLCPGAGTCEGSAGCSGDACVPDCTGKECGNNGCGGSCGTCGTGEVCGDAGQCVIPPSCLVDTDCADGDLCTTDKCQAGTCVNPPVVCSVGQACAPATGLCVDVAVPDAPLAIVFDGDGDLSSWKVYVACWGDGVSGNFVGWGPYDTTTCGGVGETCGIEASEGNLTFGWQNAGDSVWGCDANLQNPSTGKWAPGCDNASCSTVFGADITAKIWYGGLSYTMLVIPNGSGGLKFHWTAP</sequence>
<dbReference type="PANTHER" id="PTHR10199">
    <property type="entry name" value="THROMBOSPONDIN"/>
    <property type="match status" value="1"/>
</dbReference>
<dbReference type="PROSITE" id="PS51257">
    <property type="entry name" value="PROKAR_LIPOPROTEIN"/>
    <property type="match status" value="1"/>
</dbReference>
<feature type="compositionally biased region" description="Acidic residues" evidence="3">
    <location>
        <begin position="171"/>
        <end position="185"/>
    </location>
</feature>
<evidence type="ECO:0000256" key="3">
    <source>
        <dbReference type="SAM" id="MobiDB-lite"/>
    </source>
</evidence>
<comment type="caution">
    <text evidence="5">The sequence shown here is derived from an EMBL/GenBank/DDBJ whole genome shotgun (WGS) entry which is preliminary data.</text>
</comment>
<evidence type="ECO:0000256" key="4">
    <source>
        <dbReference type="SAM" id="SignalP"/>
    </source>
</evidence>
<dbReference type="EMBL" id="PFPI01000038">
    <property type="protein sequence ID" value="PIZ92987.1"/>
    <property type="molecule type" value="Genomic_DNA"/>
</dbReference>
<proteinExistence type="predicted"/>
<dbReference type="Proteomes" id="UP000230078">
    <property type="component" value="Unassembled WGS sequence"/>
</dbReference>
<dbReference type="InterPro" id="IPR028974">
    <property type="entry name" value="TSP_type-3_rpt"/>
</dbReference>
<evidence type="ECO:0000256" key="2">
    <source>
        <dbReference type="ARBA" id="ARBA00022837"/>
    </source>
</evidence>
<dbReference type="InterPro" id="IPR021655">
    <property type="entry name" value="Put_metal-bd"/>
</dbReference>
<evidence type="ECO:0000313" key="5">
    <source>
        <dbReference type="EMBL" id="PIZ92987.1"/>
    </source>
</evidence>
<organism evidence="5 6">
    <name type="scientific">Candidatus Magasanikbacteria bacterium CG_4_10_14_0_2_um_filter_41_31</name>
    <dbReference type="NCBI Taxonomy" id="1974639"/>
    <lineage>
        <taxon>Bacteria</taxon>
        <taxon>Candidatus Magasanikiibacteriota</taxon>
    </lineage>
</organism>
<reference evidence="6" key="1">
    <citation type="submission" date="2017-09" db="EMBL/GenBank/DDBJ databases">
        <title>Depth-based differentiation of microbial function through sediment-hosted aquifers and enrichment of novel symbionts in the deep terrestrial subsurface.</title>
        <authorList>
            <person name="Probst A.J."/>
            <person name="Ladd B."/>
            <person name="Jarett J.K."/>
            <person name="Geller-Mcgrath D.E."/>
            <person name="Sieber C.M.K."/>
            <person name="Emerson J.B."/>
            <person name="Anantharaman K."/>
            <person name="Thomas B.C."/>
            <person name="Malmstrom R."/>
            <person name="Stieglmeier M."/>
            <person name="Klingl A."/>
            <person name="Woyke T."/>
            <person name="Ryan C.M."/>
            <person name="Banfield J.F."/>
        </authorList>
    </citation>
    <scope>NUCLEOTIDE SEQUENCE [LARGE SCALE GENOMIC DNA]</scope>
</reference>
<feature type="chain" id="PRO_5014973736" evidence="4">
    <location>
        <begin position="20"/>
        <end position="714"/>
    </location>
</feature>
<dbReference type="Pfam" id="PF11617">
    <property type="entry name" value="Cu-binding_MopE"/>
    <property type="match status" value="2"/>
</dbReference>